<gene>
    <name evidence="1" type="ORF">TNCT_250741</name>
</gene>
<dbReference type="EMBL" id="BMAO01003893">
    <property type="protein sequence ID" value="GFQ90933.1"/>
    <property type="molecule type" value="Genomic_DNA"/>
</dbReference>
<sequence length="76" mass="9396">MPLLEVRRNGFHPHEKMLYMPEIQPNNTLFYDLMNKSKTWSLDIDSEEFAKQMDREDPLKDFRKRFHYPKKMYLTN</sequence>
<dbReference type="Gene3D" id="3.90.1150.10">
    <property type="entry name" value="Aspartate Aminotransferase, domain 1"/>
    <property type="match status" value="1"/>
</dbReference>
<proteinExistence type="predicted"/>
<name>A0A8X6L237_TRICU</name>
<dbReference type="OrthoDB" id="5978656at2759"/>
<organism evidence="1 2">
    <name type="scientific">Trichonephila clavata</name>
    <name type="common">Joro spider</name>
    <name type="synonym">Nephila clavata</name>
    <dbReference type="NCBI Taxonomy" id="2740835"/>
    <lineage>
        <taxon>Eukaryota</taxon>
        <taxon>Metazoa</taxon>
        <taxon>Ecdysozoa</taxon>
        <taxon>Arthropoda</taxon>
        <taxon>Chelicerata</taxon>
        <taxon>Arachnida</taxon>
        <taxon>Araneae</taxon>
        <taxon>Araneomorphae</taxon>
        <taxon>Entelegynae</taxon>
        <taxon>Araneoidea</taxon>
        <taxon>Nephilidae</taxon>
        <taxon>Trichonephila</taxon>
    </lineage>
</organism>
<accession>A0A8X6L237</accession>
<keyword evidence="2" id="KW-1185">Reference proteome</keyword>
<dbReference type="InterPro" id="IPR015422">
    <property type="entry name" value="PyrdxlP-dep_Trfase_small"/>
</dbReference>
<protein>
    <submittedName>
        <fullName evidence="1">Uncharacterized protein</fullName>
    </submittedName>
</protein>
<reference evidence="1" key="1">
    <citation type="submission" date="2020-07" db="EMBL/GenBank/DDBJ databases">
        <title>Multicomponent nature underlies the extraordinary mechanical properties of spider dragline silk.</title>
        <authorList>
            <person name="Kono N."/>
            <person name="Nakamura H."/>
            <person name="Mori M."/>
            <person name="Yoshida Y."/>
            <person name="Ohtoshi R."/>
            <person name="Malay A.D."/>
            <person name="Moran D.A.P."/>
            <person name="Tomita M."/>
            <person name="Numata K."/>
            <person name="Arakawa K."/>
        </authorList>
    </citation>
    <scope>NUCLEOTIDE SEQUENCE</scope>
</reference>
<dbReference type="Proteomes" id="UP000887116">
    <property type="component" value="Unassembled WGS sequence"/>
</dbReference>
<evidence type="ECO:0000313" key="1">
    <source>
        <dbReference type="EMBL" id="GFQ90933.1"/>
    </source>
</evidence>
<feature type="non-terminal residue" evidence="1">
    <location>
        <position position="76"/>
    </location>
</feature>
<dbReference type="AlphaFoldDB" id="A0A8X6L237"/>
<evidence type="ECO:0000313" key="2">
    <source>
        <dbReference type="Proteomes" id="UP000887116"/>
    </source>
</evidence>
<comment type="caution">
    <text evidence="1">The sequence shown here is derived from an EMBL/GenBank/DDBJ whole genome shotgun (WGS) entry which is preliminary data.</text>
</comment>